<dbReference type="EC" id="3.5.1.2" evidence="10"/>
<keyword evidence="6 10" id="KW-0368">Histidine biosynthesis</keyword>
<dbReference type="InterPro" id="IPR010139">
    <property type="entry name" value="Imidazole-glycPsynth_HisH"/>
</dbReference>
<feature type="active site" description="Nucleophile" evidence="10 11">
    <location>
        <position position="79"/>
    </location>
</feature>
<comment type="subcellular location">
    <subcellularLocation>
        <location evidence="10">Cytoplasm</location>
    </subcellularLocation>
</comment>
<evidence type="ECO:0000256" key="1">
    <source>
        <dbReference type="ARBA" id="ARBA00005091"/>
    </source>
</evidence>
<dbReference type="HAMAP" id="MF_00278">
    <property type="entry name" value="HisH"/>
    <property type="match status" value="1"/>
</dbReference>
<dbReference type="PIRSF" id="PIRSF000495">
    <property type="entry name" value="Amidotransf_hisH"/>
    <property type="match status" value="1"/>
</dbReference>
<reference evidence="13" key="2">
    <citation type="journal article" date="2021" name="PeerJ">
        <title>Extensive microbial diversity within the chicken gut microbiome revealed by metagenomics and culture.</title>
        <authorList>
            <person name="Gilroy R."/>
            <person name="Ravi A."/>
            <person name="Getino M."/>
            <person name="Pursley I."/>
            <person name="Horton D.L."/>
            <person name="Alikhan N.F."/>
            <person name="Baker D."/>
            <person name="Gharbi K."/>
            <person name="Hall N."/>
            <person name="Watson M."/>
            <person name="Adriaenssens E.M."/>
            <person name="Foster-Nyarko E."/>
            <person name="Jarju S."/>
            <person name="Secka A."/>
            <person name="Antonio M."/>
            <person name="Oren A."/>
            <person name="Chaudhuri R.R."/>
            <person name="La Ragione R."/>
            <person name="Hildebrand F."/>
            <person name="Pallen M.J."/>
        </authorList>
    </citation>
    <scope>NUCLEOTIDE SEQUENCE</scope>
    <source>
        <strain evidence="13">10532</strain>
    </source>
</reference>
<evidence type="ECO:0000256" key="10">
    <source>
        <dbReference type="HAMAP-Rule" id="MF_00278"/>
    </source>
</evidence>
<organism evidence="13 14">
    <name type="scientific">Candidatus Gallitreponema excrementavium</name>
    <dbReference type="NCBI Taxonomy" id="2840840"/>
    <lineage>
        <taxon>Bacteria</taxon>
        <taxon>Pseudomonadati</taxon>
        <taxon>Spirochaetota</taxon>
        <taxon>Spirochaetia</taxon>
        <taxon>Spirochaetales</taxon>
        <taxon>Candidatus Gallitreponema</taxon>
    </lineage>
</organism>
<comment type="subunit">
    <text evidence="2 10">Heterodimer of HisH and HisF.</text>
</comment>
<dbReference type="InterPro" id="IPR029062">
    <property type="entry name" value="Class_I_gatase-like"/>
</dbReference>
<sequence length="210" mass="23021">MTGIIDYNAGNISSVARALSSLGLEFLISKRPEELATAERLIIPGVGEAAFAMNQLKKSGYDSFIIDAAKKGIPILGICLGSQIVMDYSEEGNVDCLGLIPGKVRHFPDDLPAMGLKIPHMGWNNISYRKTDPLFSGIRENSDFYFVHSYYLDPSDIEDITGVAEYGIEFSCALNRKNIFALQFHPEKSGKQGLKILGNFATLTKESFGC</sequence>
<dbReference type="GO" id="GO:0004359">
    <property type="term" value="F:glutaminase activity"/>
    <property type="evidence" value="ECO:0007669"/>
    <property type="project" value="UniProtKB-EC"/>
</dbReference>
<keyword evidence="3 10" id="KW-0028">Amino-acid biosynthesis</keyword>
<comment type="catalytic activity">
    <reaction evidence="8 10">
        <text>5-[(5-phospho-1-deoxy-D-ribulos-1-ylimino)methylamino]-1-(5-phospho-beta-D-ribosyl)imidazole-4-carboxamide + L-glutamine = D-erythro-1-(imidazol-4-yl)glycerol 3-phosphate + 5-amino-1-(5-phospho-beta-D-ribosyl)imidazole-4-carboxamide + L-glutamate + H(+)</text>
        <dbReference type="Rhea" id="RHEA:24793"/>
        <dbReference type="ChEBI" id="CHEBI:15378"/>
        <dbReference type="ChEBI" id="CHEBI:29985"/>
        <dbReference type="ChEBI" id="CHEBI:58278"/>
        <dbReference type="ChEBI" id="CHEBI:58359"/>
        <dbReference type="ChEBI" id="CHEBI:58475"/>
        <dbReference type="ChEBI" id="CHEBI:58525"/>
        <dbReference type="EC" id="4.3.2.10"/>
    </reaction>
</comment>
<dbReference type="SUPFAM" id="SSF52317">
    <property type="entry name" value="Class I glutamine amidotransferase-like"/>
    <property type="match status" value="1"/>
</dbReference>
<keyword evidence="5 10" id="KW-0315">Glutamine amidotransferase</keyword>
<dbReference type="PROSITE" id="PS51273">
    <property type="entry name" value="GATASE_TYPE_1"/>
    <property type="match status" value="1"/>
</dbReference>
<proteinExistence type="inferred from homology"/>
<dbReference type="GO" id="GO:0016829">
    <property type="term" value="F:lyase activity"/>
    <property type="evidence" value="ECO:0007669"/>
    <property type="project" value="UniProtKB-KW"/>
</dbReference>
<dbReference type="EMBL" id="JADIMM010000021">
    <property type="protein sequence ID" value="MBO8456862.1"/>
    <property type="molecule type" value="Genomic_DNA"/>
</dbReference>
<feature type="active site" evidence="10 11">
    <location>
        <position position="185"/>
    </location>
</feature>
<dbReference type="PANTHER" id="PTHR42701">
    <property type="entry name" value="IMIDAZOLE GLYCEROL PHOSPHATE SYNTHASE SUBUNIT HISH"/>
    <property type="match status" value="1"/>
</dbReference>
<accession>A0A9D9HMU8</accession>
<comment type="pathway">
    <text evidence="1 10">Amino-acid biosynthesis; L-histidine biosynthesis; L-histidine from 5-phospho-alpha-D-ribose 1-diphosphate: step 5/9.</text>
</comment>
<dbReference type="Pfam" id="PF00117">
    <property type="entry name" value="GATase"/>
    <property type="match status" value="1"/>
</dbReference>
<protein>
    <recommendedName>
        <fullName evidence="10">Imidazole glycerol phosphate synthase subunit HisH</fullName>
        <ecNumber evidence="10">4.3.2.10</ecNumber>
    </recommendedName>
    <alternativeName>
        <fullName evidence="10">IGP synthase glutaminase subunit</fullName>
        <ecNumber evidence="10">3.5.1.2</ecNumber>
    </alternativeName>
    <alternativeName>
        <fullName evidence="10">IGP synthase subunit HisH</fullName>
    </alternativeName>
    <alternativeName>
        <fullName evidence="10">ImGP synthase subunit HisH</fullName>
        <shortName evidence="10">IGPS subunit HisH</shortName>
    </alternativeName>
</protein>
<evidence type="ECO:0000256" key="7">
    <source>
        <dbReference type="ARBA" id="ARBA00023239"/>
    </source>
</evidence>
<dbReference type="EC" id="4.3.2.10" evidence="10"/>
<keyword evidence="10" id="KW-0963">Cytoplasm</keyword>
<dbReference type="GO" id="GO:0000107">
    <property type="term" value="F:imidazoleglycerol-phosphate synthase activity"/>
    <property type="evidence" value="ECO:0007669"/>
    <property type="project" value="UniProtKB-UniRule"/>
</dbReference>
<dbReference type="NCBIfam" id="TIGR01855">
    <property type="entry name" value="IMP_synth_hisH"/>
    <property type="match status" value="1"/>
</dbReference>
<evidence type="ECO:0000256" key="9">
    <source>
        <dbReference type="ARBA" id="ARBA00049534"/>
    </source>
</evidence>
<evidence type="ECO:0000313" key="14">
    <source>
        <dbReference type="Proteomes" id="UP000823638"/>
    </source>
</evidence>
<gene>
    <name evidence="10 13" type="primary">hisH</name>
    <name evidence="13" type="ORF">IAA81_01385</name>
</gene>
<evidence type="ECO:0000256" key="3">
    <source>
        <dbReference type="ARBA" id="ARBA00022605"/>
    </source>
</evidence>
<feature type="active site" evidence="10 11">
    <location>
        <position position="187"/>
    </location>
</feature>
<dbReference type="InterPro" id="IPR017926">
    <property type="entry name" value="GATASE"/>
</dbReference>
<dbReference type="AlphaFoldDB" id="A0A9D9HMU8"/>
<keyword evidence="7 10" id="KW-0456">Lyase</keyword>
<evidence type="ECO:0000256" key="5">
    <source>
        <dbReference type="ARBA" id="ARBA00022962"/>
    </source>
</evidence>
<comment type="caution">
    <text evidence="13">The sequence shown here is derived from an EMBL/GenBank/DDBJ whole genome shotgun (WGS) entry which is preliminary data.</text>
</comment>
<comment type="function">
    <text evidence="10">IGPS catalyzes the conversion of PRFAR and glutamine to IGP, AICAR and glutamate. The HisH subunit catalyzes the hydrolysis of glutamine to glutamate and ammonia as part of the synthesis of IGP and AICAR. The resulting ammonia molecule is channeled to the active site of HisF.</text>
</comment>
<dbReference type="Proteomes" id="UP000823638">
    <property type="component" value="Unassembled WGS sequence"/>
</dbReference>
<name>A0A9D9HMU8_9SPIR</name>
<evidence type="ECO:0000256" key="8">
    <source>
        <dbReference type="ARBA" id="ARBA00047838"/>
    </source>
</evidence>
<feature type="domain" description="Glutamine amidotransferase" evidence="12">
    <location>
        <begin position="4"/>
        <end position="200"/>
    </location>
</feature>
<comment type="catalytic activity">
    <reaction evidence="9 10">
        <text>L-glutamine + H2O = L-glutamate + NH4(+)</text>
        <dbReference type="Rhea" id="RHEA:15889"/>
        <dbReference type="ChEBI" id="CHEBI:15377"/>
        <dbReference type="ChEBI" id="CHEBI:28938"/>
        <dbReference type="ChEBI" id="CHEBI:29985"/>
        <dbReference type="ChEBI" id="CHEBI:58359"/>
        <dbReference type="EC" id="3.5.1.2"/>
    </reaction>
</comment>
<dbReference type="GO" id="GO:0005737">
    <property type="term" value="C:cytoplasm"/>
    <property type="evidence" value="ECO:0007669"/>
    <property type="project" value="UniProtKB-SubCell"/>
</dbReference>
<evidence type="ECO:0000256" key="2">
    <source>
        <dbReference type="ARBA" id="ARBA00011152"/>
    </source>
</evidence>
<evidence type="ECO:0000256" key="11">
    <source>
        <dbReference type="PIRSR" id="PIRSR000495-1"/>
    </source>
</evidence>
<evidence type="ECO:0000313" key="13">
    <source>
        <dbReference type="EMBL" id="MBO8456862.1"/>
    </source>
</evidence>
<evidence type="ECO:0000256" key="6">
    <source>
        <dbReference type="ARBA" id="ARBA00023102"/>
    </source>
</evidence>
<dbReference type="CDD" id="cd01748">
    <property type="entry name" value="GATase1_IGP_Synthase"/>
    <property type="match status" value="1"/>
</dbReference>
<evidence type="ECO:0000259" key="12">
    <source>
        <dbReference type="Pfam" id="PF00117"/>
    </source>
</evidence>
<keyword evidence="4 10" id="KW-0378">Hydrolase</keyword>
<reference evidence="13" key="1">
    <citation type="submission" date="2020-10" db="EMBL/GenBank/DDBJ databases">
        <authorList>
            <person name="Gilroy R."/>
        </authorList>
    </citation>
    <scope>NUCLEOTIDE SEQUENCE</scope>
    <source>
        <strain evidence="13">10532</strain>
    </source>
</reference>
<dbReference type="GO" id="GO:0000105">
    <property type="term" value="P:L-histidine biosynthetic process"/>
    <property type="evidence" value="ECO:0007669"/>
    <property type="project" value="UniProtKB-UniRule"/>
</dbReference>
<dbReference type="Gene3D" id="3.40.50.880">
    <property type="match status" value="1"/>
</dbReference>
<evidence type="ECO:0000256" key="4">
    <source>
        <dbReference type="ARBA" id="ARBA00022801"/>
    </source>
</evidence>
<dbReference type="PANTHER" id="PTHR42701:SF1">
    <property type="entry name" value="IMIDAZOLE GLYCEROL PHOSPHATE SYNTHASE SUBUNIT HISH"/>
    <property type="match status" value="1"/>
</dbReference>